<dbReference type="AlphaFoldDB" id="A0A2A3YIF0"/>
<evidence type="ECO:0000256" key="5">
    <source>
        <dbReference type="ARBA" id="ARBA00074140"/>
    </source>
</evidence>
<feature type="domain" description="HTH araC/xylS-type" evidence="8">
    <location>
        <begin position="211"/>
        <end position="308"/>
    </location>
</feature>
<evidence type="ECO:0000256" key="7">
    <source>
        <dbReference type="SAM" id="MobiDB-lite"/>
    </source>
</evidence>
<protein>
    <recommendedName>
        <fullName evidence="5">HTH-type transcriptional regulator RipA</fullName>
    </recommendedName>
    <alternativeName>
        <fullName evidence="6">Repressor of iron proteins A</fullName>
    </alternativeName>
</protein>
<dbReference type="EMBL" id="NRGR01000014">
    <property type="protein sequence ID" value="PCC39532.1"/>
    <property type="molecule type" value="Genomic_DNA"/>
</dbReference>
<evidence type="ECO:0000259" key="8">
    <source>
        <dbReference type="PROSITE" id="PS01124"/>
    </source>
</evidence>
<organism evidence="9 10">
    <name type="scientific">Brachybacterium alimentarium</name>
    <dbReference type="NCBI Taxonomy" id="47845"/>
    <lineage>
        <taxon>Bacteria</taxon>
        <taxon>Bacillati</taxon>
        <taxon>Actinomycetota</taxon>
        <taxon>Actinomycetes</taxon>
        <taxon>Micrococcales</taxon>
        <taxon>Dermabacteraceae</taxon>
        <taxon>Brachybacterium</taxon>
    </lineage>
</organism>
<dbReference type="OrthoDB" id="2039152at2"/>
<dbReference type="InterPro" id="IPR018062">
    <property type="entry name" value="HTH_AraC-typ_CS"/>
</dbReference>
<dbReference type="Gene3D" id="1.10.10.60">
    <property type="entry name" value="Homeodomain-like"/>
    <property type="match status" value="1"/>
</dbReference>
<feature type="region of interest" description="Disordered" evidence="7">
    <location>
        <begin position="299"/>
        <end position="326"/>
    </location>
</feature>
<dbReference type="PANTHER" id="PTHR11019">
    <property type="entry name" value="HTH-TYPE TRANSCRIPTIONAL REGULATOR NIMR"/>
    <property type="match status" value="1"/>
</dbReference>
<comment type="caution">
    <text evidence="9">The sequence shown here is derived from an EMBL/GenBank/DDBJ whole genome shotgun (WGS) entry which is preliminary data.</text>
</comment>
<evidence type="ECO:0000256" key="1">
    <source>
        <dbReference type="ARBA" id="ARBA00022491"/>
    </source>
</evidence>
<dbReference type="InterPro" id="IPR011051">
    <property type="entry name" value="RmlC_Cupin_sf"/>
</dbReference>
<dbReference type="RefSeq" id="WP_096164478.1">
    <property type="nucleotide sequence ID" value="NZ_BAAAIQ010000022.1"/>
</dbReference>
<dbReference type="InterPro" id="IPR009057">
    <property type="entry name" value="Homeodomain-like_sf"/>
</dbReference>
<keyword evidence="10" id="KW-1185">Reference proteome</keyword>
<dbReference type="GO" id="GO:0043565">
    <property type="term" value="F:sequence-specific DNA binding"/>
    <property type="evidence" value="ECO:0007669"/>
    <property type="project" value="InterPro"/>
</dbReference>
<dbReference type="SUPFAM" id="SSF46689">
    <property type="entry name" value="Homeodomain-like"/>
    <property type="match status" value="1"/>
</dbReference>
<dbReference type="PANTHER" id="PTHR11019:SF199">
    <property type="entry name" value="HTH-TYPE TRANSCRIPTIONAL REGULATOR NIMR"/>
    <property type="match status" value="1"/>
</dbReference>
<name>A0A2A3YIF0_9MICO</name>
<sequence>MVRTGPRARAGDPDAGAVPGEPGTSPTRSRDDGAAASSGAAARWSSAVAASRAAESRRLPSYAAGSVDVPYTILGGQEIIARDTFWAEHSHPTHELLWNERGVSTATIGRRVWTITPGVGLWIPAGMPHSGFTPAGVWHRAAQFSTARVDPPSTAPVAVDITPLLRLLLDRLISEHLRPRSREVTDAMILDVLAPSEHELLLPVPDHPLLAPIIDALSTDPADATTLEQWAGRLGVSSRTVTRTFEAATGMSFRAWVSTARAQRAVALLAAGETIEEVALRVGFRSTSAFTAAFRRVTGLTPGQHRRESPPLGASTPEPAAPSHAP</sequence>
<feature type="region of interest" description="Disordered" evidence="7">
    <location>
        <begin position="1"/>
        <end position="41"/>
    </location>
</feature>
<dbReference type="SMART" id="SM00342">
    <property type="entry name" value="HTH_ARAC"/>
    <property type="match status" value="1"/>
</dbReference>
<dbReference type="PROSITE" id="PS00041">
    <property type="entry name" value="HTH_ARAC_FAMILY_1"/>
    <property type="match status" value="1"/>
</dbReference>
<evidence type="ECO:0000313" key="9">
    <source>
        <dbReference type="EMBL" id="PCC39532.1"/>
    </source>
</evidence>
<dbReference type="PROSITE" id="PS01124">
    <property type="entry name" value="HTH_ARAC_FAMILY_2"/>
    <property type="match status" value="1"/>
</dbReference>
<evidence type="ECO:0000256" key="4">
    <source>
        <dbReference type="ARBA" id="ARBA00023163"/>
    </source>
</evidence>
<dbReference type="InterPro" id="IPR020449">
    <property type="entry name" value="Tscrpt_reg_AraC-type_HTH"/>
</dbReference>
<dbReference type="SUPFAM" id="SSF51182">
    <property type="entry name" value="RmlC-like cupins"/>
    <property type="match status" value="1"/>
</dbReference>
<evidence type="ECO:0000313" key="10">
    <source>
        <dbReference type="Proteomes" id="UP000218598"/>
    </source>
</evidence>
<keyword evidence="1" id="KW-0678">Repressor</keyword>
<evidence type="ECO:0000256" key="6">
    <source>
        <dbReference type="ARBA" id="ARBA00079449"/>
    </source>
</evidence>
<dbReference type="Pfam" id="PF12833">
    <property type="entry name" value="HTH_18"/>
    <property type="match status" value="1"/>
</dbReference>
<evidence type="ECO:0000256" key="2">
    <source>
        <dbReference type="ARBA" id="ARBA00023015"/>
    </source>
</evidence>
<dbReference type="PRINTS" id="PR00032">
    <property type="entry name" value="HTHARAC"/>
</dbReference>
<dbReference type="Pfam" id="PF02311">
    <property type="entry name" value="AraC_binding"/>
    <property type="match status" value="1"/>
</dbReference>
<dbReference type="FunFam" id="1.10.10.60:FF:000132">
    <property type="entry name" value="AraC family transcriptional regulator"/>
    <property type="match status" value="1"/>
</dbReference>
<accession>A0A2A3YIF0</accession>
<dbReference type="GO" id="GO:0003700">
    <property type="term" value="F:DNA-binding transcription factor activity"/>
    <property type="evidence" value="ECO:0007669"/>
    <property type="project" value="InterPro"/>
</dbReference>
<dbReference type="InterPro" id="IPR018060">
    <property type="entry name" value="HTH_AraC"/>
</dbReference>
<keyword evidence="4" id="KW-0804">Transcription</keyword>
<dbReference type="Proteomes" id="UP000218598">
    <property type="component" value="Unassembled WGS sequence"/>
</dbReference>
<dbReference type="GeneID" id="303296922"/>
<keyword evidence="3" id="KW-0238">DNA-binding</keyword>
<evidence type="ECO:0000256" key="3">
    <source>
        <dbReference type="ARBA" id="ARBA00023125"/>
    </source>
</evidence>
<reference evidence="9 10" key="1">
    <citation type="journal article" date="2017" name="Elife">
        <title>Extensive horizontal gene transfer in cheese-associated bacteria.</title>
        <authorList>
            <person name="Bonham K.S."/>
            <person name="Wolfe B.E."/>
            <person name="Dutton R.J."/>
        </authorList>
    </citation>
    <scope>NUCLEOTIDE SEQUENCE [LARGE SCALE GENOMIC DNA]</scope>
    <source>
        <strain evidence="9 10">341_9</strain>
    </source>
</reference>
<keyword evidence="2" id="KW-0805">Transcription regulation</keyword>
<gene>
    <name evidence="9" type="ORF">CIK66_08310</name>
</gene>
<proteinExistence type="predicted"/>
<dbReference type="InterPro" id="IPR003313">
    <property type="entry name" value="AraC-bd"/>
</dbReference>